<sequence length="157" mass="16785">MQDTADQKRRIDGVLRAGTITERERLAAFVTDEATVVAANPFPSTTAGAARQRWGLREIEFEAMGVASAGLPCLMAALSGLAVNEPLRQEILRSPTHVLYVLLRGEGGPIVGAVLHGKPGDALPPFVKPEPAVRRTPAKRTSRKRVAPGQLELFAIG</sequence>
<dbReference type="RefSeq" id="WP_048462607.1">
    <property type="nucleotide sequence ID" value="NZ_LABX01000032.1"/>
</dbReference>
<dbReference type="AlphaFoldDB" id="A0A0J6T1A6"/>
<evidence type="ECO:0000313" key="1">
    <source>
        <dbReference type="EMBL" id="KMO39368.1"/>
    </source>
</evidence>
<name>A0A0J6T1A6_9HYPH</name>
<dbReference type="EMBL" id="LABX01000032">
    <property type="protein sequence ID" value="KMO39368.1"/>
    <property type="molecule type" value="Genomic_DNA"/>
</dbReference>
<comment type="caution">
    <text evidence="1">The sequence shown here is derived from an EMBL/GenBank/DDBJ whole genome shotgun (WGS) entry which is preliminary data.</text>
</comment>
<dbReference type="PATRIC" id="fig|270351.6.peg.4842"/>
<proteinExistence type="predicted"/>
<reference evidence="1 2" key="1">
    <citation type="submission" date="2015-03" db="EMBL/GenBank/DDBJ databases">
        <title>Genome sequencing of Methylobacterium aquaticum DSM16371 type strain.</title>
        <authorList>
            <person name="Chaudhry V."/>
            <person name="Patil P.B."/>
        </authorList>
    </citation>
    <scope>NUCLEOTIDE SEQUENCE [LARGE SCALE GENOMIC DNA]</scope>
    <source>
        <strain evidence="1 2">DSM 16371</strain>
    </source>
</reference>
<gene>
    <name evidence="1" type="ORF">VP06_04380</name>
</gene>
<evidence type="ECO:0000313" key="2">
    <source>
        <dbReference type="Proteomes" id="UP000035929"/>
    </source>
</evidence>
<organism evidence="1 2">
    <name type="scientific">Methylobacterium aquaticum</name>
    <dbReference type="NCBI Taxonomy" id="270351"/>
    <lineage>
        <taxon>Bacteria</taxon>
        <taxon>Pseudomonadati</taxon>
        <taxon>Pseudomonadota</taxon>
        <taxon>Alphaproteobacteria</taxon>
        <taxon>Hyphomicrobiales</taxon>
        <taxon>Methylobacteriaceae</taxon>
        <taxon>Methylobacterium</taxon>
    </lineage>
</organism>
<accession>A0A0J6T1A6</accession>
<protein>
    <submittedName>
        <fullName evidence="1">Uncharacterized protein</fullName>
    </submittedName>
</protein>
<dbReference type="Proteomes" id="UP000035929">
    <property type="component" value="Unassembled WGS sequence"/>
</dbReference>